<dbReference type="GO" id="GO:0051119">
    <property type="term" value="F:sugar transmembrane transporter activity"/>
    <property type="evidence" value="ECO:0007669"/>
    <property type="project" value="InterPro"/>
</dbReference>
<evidence type="ECO:0000256" key="3">
    <source>
        <dbReference type="ARBA" id="ARBA00022989"/>
    </source>
</evidence>
<keyword evidence="7" id="KW-1185">Reference proteome</keyword>
<dbReference type="InterPro" id="IPR006603">
    <property type="entry name" value="PQ-loop_rpt"/>
</dbReference>
<evidence type="ECO:0000313" key="6">
    <source>
        <dbReference type="EMBL" id="SEN39458.1"/>
    </source>
</evidence>
<dbReference type="InterPro" id="IPR047662">
    <property type="entry name" value="SemiSWEET"/>
</dbReference>
<dbReference type="EMBL" id="FOBB01000010">
    <property type="protein sequence ID" value="SEN39458.1"/>
    <property type="molecule type" value="Genomic_DNA"/>
</dbReference>
<evidence type="ECO:0000256" key="4">
    <source>
        <dbReference type="ARBA" id="ARBA00023136"/>
    </source>
</evidence>
<name>A0A1H8G845_9BACT</name>
<keyword evidence="3 5" id="KW-1133">Transmembrane helix</keyword>
<protein>
    <submittedName>
        <fullName evidence="6">MtN3 and saliva related transmembrane protein</fullName>
    </submittedName>
</protein>
<dbReference type="Gene3D" id="1.20.1280.290">
    <property type="match status" value="1"/>
</dbReference>
<dbReference type="OrthoDB" id="122062at2"/>
<evidence type="ECO:0000256" key="2">
    <source>
        <dbReference type="ARBA" id="ARBA00022692"/>
    </source>
</evidence>
<keyword evidence="4 5" id="KW-0472">Membrane</keyword>
<dbReference type="Pfam" id="PF04193">
    <property type="entry name" value="PQ-loop"/>
    <property type="match status" value="1"/>
</dbReference>
<dbReference type="NCBIfam" id="NF037968">
    <property type="entry name" value="SemiSWEET_2"/>
    <property type="match status" value="1"/>
</dbReference>
<dbReference type="RefSeq" id="WP_089919612.1">
    <property type="nucleotide sequence ID" value="NZ_FOBB01000010.1"/>
</dbReference>
<reference evidence="6 7" key="1">
    <citation type="submission" date="2016-10" db="EMBL/GenBank/DDBJ databases">
        <authorList>
            <person name="de Groot N.N."/>
        </authorList>
    </citation>
    <scope>NUCLEOTIDE SEQUENCE [LARGE SCALE GENOMIC DNA]</scope>
    <source>
        <strain evidence="6 7">DSM 21039</strain>
    </source>
</reference>
<feature type="transmembrane region" description="Helical" evidence="5">
    <location>
        <begin position="37"/>
        <end position="55"/>
    </location>
</feature>
<feature type="transmembrane region" description="Helical" evidence="5">
    <location>
        <begin position="61"/>
        <end position="79"/>
    </location>
</feature>
<sequence>MELIDIIGFIAGICTATSLLPQLITTLKQKKAQEVSLFMFIVLLMGNALWIWFGVAKSELPIILTNSFSLLLNIIMLVLKYKYKDNE</sequence>
<feature type="transmembrane region" description="Helical" evidence="5">
    <location>
        <begin position="6"/>
        <end position="25"/>
    </location>
</feature>
<accession>A0A1H8G845</accession>
<gene>
    <name evidence="6" type="ORF">SAMN04488505_11046</name>
</gene>
<comment type="subcellular location">
    <subcellularLocation>
        <location evidence="1">Membrane</location>
        <topology evidence="1">Multi-pass membrane protein</topology>
    </subcellularLocation>
</comment>
<evidence type="ECO:0000256" key="5">
    <source>
        <dbReference type="SAM" id="Phobius"/>
    </source>
</evidence>
<evidence type="ECO:0000313" key="7">
    <source>
        <dbReference type="Proteomes" id="UP000198984"/>
    </source>
</evidence>
<dbReference type="GO" id="GO:0016020">
    <property type="term" value="C:membrane"/>
    <property type="evidence" value="ECO:0007669"/>
    <property type="project" value="UniProtKB-SubCell"/>
</dbReference>
<proteinExistence type="predicted"/>
<dbReference type="AlphaFoldDB" id="A0A1H8G845"/>
<dbReference type="Proteomes" id="UP000198984">
    <property type="component" value="Unassembled WGS sequence"/>
</dbReference>
<dbReference type="STRING" id="573321.SAMN04488505_11046"/>
<organism evidence="6 7">
    <name type="scientific">Chitinophaga rupis</name>
    <dbReference type="NCBI Taxonomy" id="573321"/>
    <lineage>
        <taxon>Bacteria</taxon>
        <taxon>Pseudomonadati</taxon>
        <taxon>Bacteroidota</taxon>
        <taxon>Chitinophagia</taxon>
        <taxon>Chitinophagales</taxon>
        <taxon>Chitinophagaceae</taxon>
        <taxon>Chitinophaga</taxon>
    </lineage>
</organism>
<keyword evidence="2 5" id="KW-0812">Transmembrane</keyword>
<evidence type="ECO:0000256" key="1">
    <source>
        <dbReference type="ARBA" id="ARBA00004141"/>
    </source>
</evidence>